<organism evidence="1 2">
    <name type="scientific">Bacillus atrophaeus (strain 1942)</name>
    <dbReference type="NCBI Taxonomy" id="720555"/>
    <lineage>
        <taxon>Bacteria</taxon>
        <taxon>Bacillati</taxon>
        <taxon>Bacillota</taxon>
        <taxon>Bacilli</taxon>
        <taxon>Bacillales</taxon>
        <taxon>Bacillaceae</taxon>
        <taxon>Bacillus</taxon>
    </lineage>
</organism>
<name>A0ABN3Z8N8_BACA1</name>
<dbReference type="InterPro" id="IPR002060">
    <property type="entry name" value="Squ/phyt_synthse"/>
</dbReference>
<evidence type="ECO:0000313" key="2">
    <source>
        <dbReference type="Proteomes" id="UP000006867"/>
    </source>
</evidence>
<keyword evidence="2" id="KW-1185">Reference proteome</keyword>
<dbReference type="EMBL" id="CP002207">
    <property type="protein sequence ID" value="ADP31559.1"/>
    <property type="molecule type" value="Genomic_DNA"/>
</dbReference>
<dbReference type="RefSeq" id="WP_003327661.1">
    <property type="nucleotide sequence ID" value="NC_014639.1"/>
</dbReference>
<dbReference type="Proteomes" id="UP000006867">
    <property type="component" value="Chromosome"/>
</dbReference>
<dbReference type="SUPFAM" id="SSF48576">
    <property type="entry name" value="Terpenoid synthases"/>
    <property type="match status" value="1"/>
</dbReference>
<dbReference type="Pfam" id="PF00494">
    <property type="entry name" value="SQS_PSY"/>
    <property type="match status" value="1"/>
</dbReference>
<dbReference type="InterPro" id="IPR008949">
    <property type="entry name" value="Isoprenoid_synthase_dom_sf"/>
</dbReference>
<dbReference type="PANTHER" id="PTHR31480">
    <property type="entry name" value="BIFUNCTIONAL LYCOPENE CYCLASE/PHYTOENE SYNTHASE"/>
    <property type="match status" value="1"/>
</dbReference>
<gene>
    <name evidence="1" type="ordered locus">BATR1942_03015</name>
</gene>
<sequence length="280" mass="32191">MADIKRAYQQCEEITKTHAPTCYQAFTFLPLKRRQAACAVYAFCHTAITIDDKDELSALERDAEQCLAGTYEENHFLWAALADAFRQFALEAEPFREFIAGIHENNEKTRFETLDELLMFAYQTGSTAGLMLLPILTKRNKEKLRQAAVSLGLAIQLTRMLRDAGKDYRRKKRICFPQQAMRQFGYTEDDFCNETVNKAFVSTWEYVAFEAEAYAEECFDAMSLFPRYSQSSVKAAAYLYKAVLDKIRAEHYEVFTKNMTLTEEEADAILQQLKKNPGSL</sequence>
<proteinExistence type="predicted"/>
<dbReference type="Gene3D" id="1.10.600.10">
    <property type="entry name" value="Farnesyl Diphosphate Synthase"/>
    <property type="match status" value="1"/>
</dbReference>
<accession>A0ABN3Z8N8</accession>
<protein>
    <submittedName>
        <fullName evidence="1">Squalene/phytoene synthase</fullName>
    </submittedName>
</protein>
<reference evidence="1 2" key="1">
    <citation type="journal article" date="2011" name="Front. Microbiol.">
        <title>Genomic signatures of strain selection and enhancement in Bacillus atrophaeus var. globigii, a historical biowarfare simulant.</title>
        <authorList>
            <person name="Gibbons H.S."/>
            <person name="Broomall S.M."/>
            <person name="McNew L.A."/>
            <person name="Daligault H."/>
            <person name="Chapman C."/>
            <person name="Bruce D."/>
            <person name="Karavis M."/>
            <person name="Krepps M."/>
            <person name="McGregor P.A."/>
            <person name="Hong C."/>
            <person name="Park K.H."/>
            <person name="Akmal A."/>
            <person name="Feldman A."/>
            <person name="Lin J.S."/>
            <person name="Chang W.E."/>
            <person name="Higgs B.W."/>
            <person name="Demirev P."/>
            <person name="Lindquist J."/>
            <person name="Liem A."/>
            <person name="Fochler E."/>
            <person name="Read T.D."/>
            <person name="Tapia R."/>
            <person name="Johnson S."/>
            <person name="Bishop-Lilly K.A."/>
            <person name="Detter C."/>
            <person name="Han C."/>
            <person name="Sozhamannan S."/>
            <person name="Rosenzweig C.N."/>
            <person name="Skowronski E.W."/>
        </authorList>
    </citation>
    <scope>NUCLEOTIDE SEQUENCE [LARGE SCALE GENOMIC DNA]</scope>
    <source>
        <strain evidence="1 2">1942</strain>
    </source>
</reference>
<evidence type="ECO:0000313" key="1">
    <source>
        <dbReference type="EMBL" id="ADP31559.1"/>
    </source>
</evidence>